<sequence length="131" mass="13533">MVHGSRECLGDRGAAVAGGILHVENAPANCGLNRGALRHDGSQEQLATSRGPRQSQSLQLPAPVDGTAWSPDVARDALRAYVIDHLGASQGLLIVDETGSLKKGMHSAGIGRPYSEAVGCIGYCTVGIFVA</sequence>
<dbReference type="EMBL" id="VXPY01000015">
    <property type="protein sequence ID" value="MYD89279.1"/>
    <property type="molecule type" value="Genomic_DNA"/>
</dbReference>
<dbReference type="InterPro" id="IPR038721">
    <property type="entry name" value="IS701-like_DDE_dom"/>
</dbReference>
<evidence type="ECO:0000256" key="1">
    <source>
        <dbReference type="SAM" id="MobiDB-lite"/>
    </source>
</evidence>
<protein>
    <submittedName>
        <fullName evidence="3">Transposase</fullName>
    </submittedName>
</protein>
<dbReference type="Pfam" id="PF13546">
    <property type="entry name" value="DDE_5"/>
    <property type="match status" value="1"/>
</dbReference>
<proteinExistence type="predicted"/>
<organism evidence="3">
    <name type="scientific">Caldilineaceae bacterium SB0662_bin_9</name>
    <dbReference type="NCBI Taxonomy" id="2605258"/>
    <lineage>
        <taxon>Bacteria</taxon>
        <taxon>Bacillati</taxon>
        <taxon>Chloroflexota</taxon>
        <taxon>Caldilineae</taxon>
        <taxon>Caldilineales</taxon>
        <taxon>Caldilineaceae</taxon>
    </lineage>
</organism>
<name>A0A6B1DNJ0_9CHLR</name>
<evidence type="ECO:0000259" key="2">
    <source>
        <dbReference type="Pfam" id="PF13546"/>
    </source>
</evidence>
<dbReference type="AlphaFoldDB" id="A0A6B1DNJ0"/>
<feature type="compositionally biased region" description="Polar residues" evidence="1">
    <location>
        <begin position="43"/>
        <end position="59"/>
    </location>
</feature>
<feature type="region of interest" description="Disordered" evidence="1">
    <location>
        <begin position="41"/>
        <end position="66"/>
    </location>
</feature>
<evidence type="ECO:0000313" key="3">
    <source>
        <dbReference type="EMBL" id="MYD89279.1"/>
    </source>
</evidence>
<accession>A0A6B1DNJ0</accession>
<gene>
    <name evidence="3" type="ORF">F4Y08_02915</name>
</gene>
<feature type="domain" description="Transposase IS701-like DDE" evidence="2">
    <location>
        <begin position="66"/>
        <end position="128"/>
    </location>
</feature>
<comment type="caution">
    <text evidence="3">The sequence shown here is derived from an EMBL/GenBank/DDBJ whole genome shotgun (WGS) entry which is preliminary data.</text>
</comment>
<reference evidence="3" key="1">
    <citation type="submission" date="2019-09" db="EMBL/GenBank/DDBJ databases">
        <title>Characterisation of the sponge microbiome using genome-centric metagenomics.</title>
        <authorList>
            <person name="Engelberts J.P."/>
            <person name="Robbins S.J."/>
            <person name="De Goeij J.M."/>
            <person name="Aranda M."/>
            <person name="Bell S.C."/>
            <person name="Webster N.S."/>
        </authorList>
    </citation>
    <scope>NUCLEOTIDE SEQUENCE</scope>
    <source>
        <strain evidence="3">SB0662_bin_9</strain>
    </source>
</reference>